<accession>A0ABP8J4N8</accession>
<keyword evidence="4" id="KW-1185">Reference proteome</keyword>
<name>A0ABP8J4N8_9ACTN</name>
<organism evidence="3 4">
    <name type="scientific">Tsukamurella soli</name>
    <dbReference type="NCBI Taxonomy" id="644556"/>
    <lineage>
        <taxon>Bacteria</taxon>
        <taxon>Bacillati</taxon>
        <taxon>Actinomycetota</taxon>
        <taxon>Actinomycetes</taxon>
        <taxon>Mycobacteriales</taxon>
        <taxon>Tsukamurellaceae</taxon>
        <taxon>Tsukamurella</taxon>
    </lineage>
</organism>
<evidence type="ECO:0000313" key="3">
    <source>
        <dbReference type="EMBL" id="GAA4384966.1"/>
    </source>
</evidence>
<dbReference type="PANTHER" id="PTHR43669">
    <property type="entry name" value="5-KETO-D-GLUCONATE 5-REDUCTASE"/>
    <property type="match status" value="1"/>
</dbReference>
<dbReference type="SUPFAM" id="SSF51735">
    <property type="entry name" value="NAD(P)-binding Rossmann-fold domains"/>
    <property type="match status" value="1"/>
</dbReference>
<dbReference type="InterPro" id="IPR036291">
    <property type="entry name" value="NAD(P)-bd_dom_sf"/>
</dbReference>
<proteinExistence type="inferred from homology"/>
<dbReference type="EMBL" id="BAABFR010000006">
    <property type="protein sequence ID" value="GAA4384966.1"/>
    <property type="molecule type" value="Genomic_DNA"/>
</dbReference>
<comment type="caution">
    <text evidence="3">The sequence shown here is derived from an EMBL/GenBank/DDBJ whole genome shotgun (WGS) entry which is preliminary data.</text>
</comment>
<evidence type="ECO:0000256" key="2">
    <source>
        <dbReference type="ARBA" id="ARBA00023002"/>
    </source>
</evidence>
<dbReference type="Proteomes" id="UP001500635">
    <property type="component" value="Unassembled WGS sequence"/>
</dbReference>
<dbReference type="Gene3D" id="3.40.50.720">
    <property type="entry name" value="NAD(P)-binding Rossmann-like Domain"/>
    <property type="match status" value="1"/>
</dbReference>
<keyword evidence="2" id="KW-0560">Oxidoreductase</keyword>
<gene>
    <name evidence="3" type="ORF">GCM10023147_06160</name>
</gene>
<protein>
    <recommendedName>
        <fullName evidence="5">Short chain dehydrogenase</fullName>
    </recommendedName>
</protein>
<sequence length="81" mass="8022">MVDRLTGKVVAITGAGQGIGADVARRLVARGAEVALLDRVAETIEDLARELGAGAAAFVADVTDDAQVTDAINAASATSAA</sequence>
<evidence type="ECO:0000256" key="1">
    <source>
        <dbReference type="ARBA" id="ARBA00006484"/>
    </source>
</evidence>
<evidence type="ECO:0000313" key="4">
    <source>
        <dbReference type="Proteomes" id="UP001500635"/>
    </source>
</evidence>
<comment type="similarity">
    <text evidence="1">Belongs to the short-chain dehydrogenases/reductases (SDR) family.</text>
</comment>
<dbReference type="Pfam" id="PF00106">
    <property type="entry name" value="adh_short"/>
    <property type="match status" value="1"/>
</dbReference>
<dbReference type="PANTHER" id="PTHR43669:SF3">
    <property type="entry name" value="ALCOHOL DEHYDROGENASE, PUTATIVE (AFU_ORTHOLOGUE AFUA_3G03445)-RELATED"/>
    <property type="match status" value="1"/>
</dbReference>
<evidence type="ECO:0008006" key="5">
    <source>
        <dbReference type="Google" id="ProtNLM"/>
    </source>
</evidence>
<dbReference type="InterPro" id="IPR002347">
    <property type="entry name" value="SDR_fam"/>
</dbReference>
<reference evidence="4" key="1">
    <citation type="journal article" date="2019" name="Int. J. Syst. Evol. Microbiol.">
        <title>The Global Catalogue of Microorganisms (GCM) 10K type strain sequencing project: providing services to taxonomists for standard genome sequencing and annotation.</title>
        <authorList>
            <consortium name="The Broad Institute Genomics Platform"/>
            <consortium name="The Broad Institute Genome Sequencing Center for Infectious Disease"/>
            <person name="Wu L."/>
            <person name="Ma J."/>
        </authorList>
    </citation>
    <scope>NUCLEOTIDE SEQUENCE [LARGE SCALE GENOMIC DNA]</scope>
    <source>
        <strain evidence="4">JCM 17688</strain>
    </source>
</reference>